<evidence type="ECO:0000313" key="2">
    <source>
        <dbReference type="Proteomes" id="UP001341281"/>
    </source>
</evidence>
<keyword evidence="2" id="KW-1185">Reference proteome</keyword>
<sequence length="321" mass="36919">MALFTKFHKGTLPLHSLNFGTIILLSKGNDVKQIQQYRPIYVVESTNRVVKIAARVIEPTQTSFLPGHFEKAYDKVRSVQQALRMKGFHPTWCTWVQTCIQEGNIGIKVNDQTRCLRQGDPLSPILFNIVVDVLAIIVSRAKVNSQIKWVVLHLGEDGIPMHFRKLNSKDWKMIEERIEKKLSNWKGKMLSFGERLVPLNSVVSSLPMLMISFFEIPRGKKKTKRLTFLEKSYGSKRPIPKLGRFKLVSGNQIRFWEDIWLDNQSLKNIYPNLFNIARRKYATVAEVLSTAPFNISFRRALVGNKLIERQNPVARIANESS</sequence>
<evidence type="ECO:0008006" key="3">
    <source>
        <dbReference type="Google" id="ProtNLM"/>
    </source>
</evidence>
<dbReference type="AlphaFoldDB" id="A0AAQ3TIA5"/>
<protein>
    <recommendedName>
        <fullName evidence="3">Reverse transcriptase domain-containing protein</fullName>
    </recommendedName>
</protein>
<dbReference type="EMBL" id="CP144749">
    <property type="protein sequence ID" value="WVZ74273.1"/>
    <property type="molecule type" value="Genomic_DNA"/>
</dbReference>
<accession>A0AAQ3TIA5</accession>
<dbReference type="PANTHER" id="PTHR33116">
    <property type="entry name" value="REVERSE TRANSCRIPTASE ZINC-BINDING DOMAIN-CONTAINING PROTEIN-RELATED-RELATED"/>
    <property type="match status" value="1"/>
</dbReference>
<reference evidence="1 2" key="1">
    <citation type="submission" date="2024-02" db="EMBL/GenBank/DDBJ databases">
        <title>High-quality chromosome-scale genome assembly of Pensacola bahiagrass (Paspalum notatum Flugge var. saurae).</title>
        <authorList>
            <person name="Vega J.M."/>
            <person name="Podio M."/>
            <person name="Orjuela J."/>
            <person name="Siena L.A."/>
            <person name="Pessino S.C."/>
            <person name="Combes M.C."/>
            <person name="Mariac C."/>
            <person name="Albertini E."/>
            <person name="Pupilli F."/>
            <person name="Ortiz J.P.A."/>
            <person name="Leblanc O."/>
        </authorList>
    </citation>
    <scope>NUCLEOTIDE SEQUENCE [LARGE SCALE GENOMIC DNA]</scope>
    <source>
        <strain evidence="1">R1</strain>
        <tissue evidence="1">Leaf</tissue>
    </source>
</reference>
<dbReference type="Proteomes" id="UP001341281">
    <property type="component" value="Chromosome 05"/>
</dbReference>
<proteinExistence type="predicted"/>
<evidence type="ECO:0000313" key="1">
    <source>
        <dbReference type="EMBL" id="WVZ74273.1"/>
    </source>
</evidence>
<gene>
    <name evidence="1" type="ORF">U9M48_022480</name>
</gene>
<organism evidence="1 2">
    <name type="scientific">Paspalum notatum var. saurae</name>
    <dbReference type="NCBI Taxonomy" id="547442"/>
    <lineage>
        <taxon>Eukaryota</taxon>
        <taxon>Viridiplantae</taxon>
        <taxon>Streptophyta</taxon>
        <taxon>Embryophyta</taxon>
        <taxon>Tracheophyta</taxon>
        <taxon>Spermatophyta</taxon>
        <taxon>Magnoliopsida</taxon>
        <taxon>Liliopsida</taxon>
        <taxon>Poales</taxon>
        <taxon>Poaceae</taxon>
        <taxon>PACMAD clade</taxon>
        <taxon>Panicoideae</taxon>
        <taxon>Andropogonodae</taxon>
        <taxon>Paspaleae</taxon>
        <taxon>Paspalinae</taxon>
        <taxon>Paspalum</taxon>
    </lineage>
</organism>
<name>A0AAQ3TIA5_PASNO</name>
<dbReference type="PANTHER" id="PTHR33116:SF87">
    <property type="entry name" value="OS01G0158850 PROTEIN"/>
    <property type="match status" value="1"/>
</dbReference>